<dbReference type="InterPro" id="IPR050656">
    <property type="entry name" value="PINX1"/>
</dbReference>
<comment type="caution">
    <text evidence="1">The sequence shown here is derived from an EMBL/GenBank/DDBJ whole genome shotgun (WGS) entry which is preliminary data.</text>
</comment>
<accession>A0A9P4I1X3</accession>
<name>A0A9P4I1X3_9PEZI</name>
<dbReference type="Proteomes" id="UP000799772">
    <property type="component" value="Unassembled WGS sequence"/>
</dbReference>
<protein>
    <submittedName>
        <fullName evidence="1">Uncharacterized protein</fullName>
    </submittedName>
</protein>
<organism evidence="1 2">
    <name type="scientific">Rhizodiscina lignyota</name>
    <dbReference type="NCBI Taxonomy" id="1504668"/>
    <lineage>
        <taxon>Eukaryota</taxon>
        <taxon>Fungi</taxon>
        <taxon>Dikarya</taxon>
        <taxon>Ascomycota</taxon>
        <taxon>Pezizomycotina</taxon>
        <taxon>Dothideomycetes</taxon>
        <taxon>Pleosporomycetidae</taxon>
        <taxon>Aulographales</taxon>
        <taxon>Rhizodiscinaceae</taxon>
        <taxon>Rhizodiscina</taxon>
    </lineage>
</organism>
<dbReference type="AlphaFoldDB" id="A0A9P4I1X3"/>
<gene>
    <name evidence="1" type="ORF">NA57DRAFT_23372</name>
</gene>
<reference evidence="1" key="1">
    <citation type="journal article" date="2020" name="Stud. Mycol.">
        <title>101 Dothideomycetes genomes: a test case for predicting lifestyles and emergence of pathogens.</title>
        <authorList>
            <person name="Haridas S."/>
            <person name="Albert R."/>
            <person name="Binder M."/>
            <person name="Bloem J."/>
            <person name="Labutti K."/>
            <person name="Salamov A."/>
            <person name="Andreopoulos B."/>
            <person name="Baker S."/>
            <person name="Barry K."/>
            <person name="Bills G."/>
            <person name="Bluhm B."/>
            <person name="Cannon C."/>
            <person name="Castanera R."/>
            <person name="Culley D."/>
            <person name="Daum C."/>
            <person name="Ezra D."/>
            <person name="Gonzalez J."/>
            <person name="Henrissat B."/>
            <person name="Kuo A."/>
            <person name="Liang C."/>
            <person name="Lipzen A."/>
            <person name="Lutzoni F."/>
            <person name="Magnuson J."/>
            <person name="Mondo S."/>
            <person name="Nolan M."/>
            <person name="Ohm R."/>
            <person name="Pangilinan J."/>
            <person name="Park H.-J."/>
            <person name="Ramirez L."/>
            <person name="Alfaro M."/>
            <person name="Sun H."/>
            <person name="Tritt A."/>
            <person name="Yoshinaga Y."/>
            <person name="Zwiers L.-H."/>
            <person name="Turgeon B."/>
            <person name="Goodwin S."/>
            <person name="Spatafora J."/>
            <person name="Crous P."/>
            <person name="Grigoriev I."/>
        </authorList>
    </citation>
    <scope>NUCLEOTIDE SEQUENCE</scope>
    <source>
        <strain evidence="1">CBS 133067</strain>
    </source>
</reference>
<dbReference type="EMBL" id="ML978138">
    <property type="protein sequence ID" value="KAF2093470.1"/>
    <property type="molecule type" value="Genomic_DNA"/>
</dbReference>
<dbReference type="PANTHER" id="PTHR23149">
    <property type="entry name" value="G PATCH DOMAIN CONTAINING PROTEIN"/>
    <property type="match status" value="1"/>
</dbReference>
<dbReference type="OrthoDB" id="3366546at2759"/>
<evidence type="ECO:0000313" key="2">
    <source>
        <dbReference type="Proteomes" id="UP000799772"/>
    </source>
</evidence>
<keyword evidence="2" id="KW-1185">Reference proteome</keyword>
<evidence type="ECO:0000313" key="1">
    <source>
        <dbReference type="EMBL" id="KAF2093470.1"/>
    </source>
</evidence>
<proteinExistence type="predicted"/>
<feature type="non-terminal residue" evidence="1">
    <location>
        <position position="99"/>
    </location>
</feature>
<sequence length="99" mass="11068">MDASAYLKSHGWRGSGYSLDHSDRGLKKPLLVSHKIDVLGVGKKKHNHSDQWWMRAFDETLKALGTGQTTTLDSIRKNGMNRGSLYGFFVRGEALQGTF</sequence>
<dbReference type="PANTHER" id="PTHR23149:SF33">
    <property type="entry name" value="PROTEIN TMA23"/>
    <property type="match status" value="1"/>
</dbReference>